<dbReference type="AlphaFoldDB" id="A0A853IXK6"/>
<feature type="domain" description="DUF7933" evidence="1">
    <location>
        <begin position="243"/>
        <end position="330"/>
    </location>
</feature>
<dbReference type="EMBL" id="JACCKX010000001">
    <property type="protein sequence ID" value="NZA01069.1"/>
    <property type="molecule type" value="Genomic_DNA"/>
</dbReference>
<evidence type="ECO:0000313" key="3">
    <source>
        <dbReference type="Proteomes" id="UP000589716"/>
    </source>
</evidence>
<proteinExistence type="predicted"/>
<gene>
    <name evidence="2" type="ORF">H0I39_03530</name>
</gene>
<keyword evidence="3" id="KW-1185">Reference proteome</keyword>
<evidence type="ECO:0000259" key="1">
    <source>
        <dbReference type="Pfam" id="PF25564"/>
    </source>
</evidence>
<name>A0A853IXK6_9BURK</name>
<dbReference type="RefSeq" id="WP_180549580.1">
    <property type="nucleotide sequence ID" value="NZ_JACCKX010000001.1"/>
</dbReference>
<dbReference type="Pfam" id="PF25564">
    <property type="entry name" value="DUF7933"/>
    <property type="match status" value="1"/>
</dbReference>
<comment type="caution">
    <text evidence="2">The sequence shown here is derived from an EMBL/GenBank/DDBJ whole genome shotgun (WGS) entry which is preliminary data.</text>
</comment>
<reference evidence="2 3" key="1">
    <citation type="submission" date="2020-07" db="EMBL/GenBank/DDBJ databases">
        <authorList>
            <person name="Maaloum M."/>
        </authorList>
    </citation>
    <scope>NUCLEOTIDE SEQUENCE [LARGE SCALE GENOMIC DNA]</scope>
    <source>
        <strain evidence="2 3">GCS-AN-3</strain>
    </source>
</reference>
<protein>
    <recommendedName>
        <fullName evidence="1">DUF7933 domain-containing protein</fullName>
    </recommendedName>
</protein>
<dbReference type="InterPro" id="IPR057693">
    <property type="entry name" value="DUF7933"/>
</dbReference>
<organism evidence="2 3">
    <name type="scientific">Ottowia beijingensis</name>
    <dbReference type="NCBI Taxonomy" id="1207057"/>
    <lineage>
        <taxon>Bacteria</taxon>
        <taxon>Pseudomonadati</taxon>
        <taxon>Pseudomonadota</taxon>
        <taxon>Betaproteobacteria</taxon>
        <taxon>Burkholderiales</taxon>
        <taxon>Comamonadaceae</taxon>
        <taxon>Ottowia</taxon>
    </lineage>
</organism>
<evidence type="ECO:0000313" key="2">
    <source>
        <dbReference type="EMBL" id="NZA01069.1"/>
    </source>
</evidence>
<accession>A0A853IXK6</accession>
<sequence length="336" mass="34769">MQPQINYLRVSRDGGGNWILMIWHPNGANQGQFKYNTSLWLLGSNIANTAPTLIGPLPISPGGNHVGPFGIVGDHLYLGQDTAQAFGRYLLTPSTTSSPPTTWPTGMVEAANAYAGTGLCSFAICPGDPNSSYIHNYGRTLDQGGVLGTYYTLYNYNSWTRRSKQLWYMESTDGGDTWGSAQPLFTDGNAVTVDGLPNAGNFSLPEVTALGGGQYRTYFNTVDACGNFVTVTAPLAGTQQGLTVTKGFSPSTVAPGGSSQLTVTLTAPAATCAPAPTTPIYTGLGFTDTLPAGMTLAAAPAASTTCAGATLAATGGADSFSLSGASLAPGPRARRR</sequence>
<dbReference type="Proteomes" id="UP000589716">
    <property type="component" value="Unassembled WGS sequence"/>
</dbReference>